<protein>
    <submittedName>
        <fullName evidence="2">Uncharacterized protein</fullName>
    </submittedName>
</protein>
<keyword evidence="1" id="KW-0812">Transmembrane</keyword>
<sequence length="83" mass="9006">MPPRLLQSIIGGIIGSLVGSSIVVCYISHIQRQNTVSMERINQNLKRMDSALEGFNFFAGDLVNTLDKLASGGDVEDEIVQQG</sequence>
<reference evidence="2 3" key="1">
    <citation type="submission" date="2023-08" db="EMBL/GenBank/DDBJ databases">
        <authorList>
            <person name="Palmer J.M."/>
        </authorList>
    </citation>
    <scope>NUCLEOTIDE SEQUENCE [LARGE SCALE GENOMIC DNA]</scope>
    <source>
        <strain evidence="2 3">TWF481</strain>
    </source>
</reference>
<comment type="caution">
    <text evidence="2">The sequence shown here is derived from an EMBL/GenBank/DDBJ whole genome shotgun (WGS) entry which is preliminary data.</text>
</comment>
<keyword evidence="3" id="KW-1185">Reference proteome</keyword>
<feature type="transmembrane region" description="Helical" evidence="1">
    <location>
        <begin position="6"/>
        <end position="28"/>
    </location>
</feature>
<evidence type="ECO:0000256" key="1">
    <source>
        <dbReference type="SAM" id="Phobius"/>
    </source>
</evidence>
<dbReference type="AlphaFoldDB" id="A0AAV9VZA5"/>
<dbReference type="EMBL" id="JAVHJL010000011">
    <property type="protein sequence ID" value="KAK6496420.1"/>
    <property type="molecule type" value="Genomic_DNA"/>
</dbReference>
<proteinExistence type="predicted"/>
<keyword evidence="1" id="KW-0472">Membrane</keyword>
<accession>A0AAV9VZA5</accession>
<name>A0AAV9VZA5_9PEZI</name>
<dbReference type="Proteomes" id="UP001370758">
    <property type="component" value="Unassembled WGS sequence"/>
</dbReference>
<evidence type="ECO:0000313" key="3">
    <source>
        <dbReference type="Proteomes" id="UP001370758"/>
    </source>
</evidence>
<keyword evidence="1" id="KW-1133">Transmembrane helix</keyword>
<evidence type="ECO:0000313" key="2">
    <source>
        <dbReference type="EMBL" id="KAK6496420.1"/>
    </source>
</evidence>
<gene>
    <name evidence="2" type="ORF">TWF481_002439</name>
</gene>
<organism evidence="2 3">
    <name type="scientific">Arthrobotrys musiformis</name>
    <dbReference type="NCBI Taxonomy" id="47236"/>
    <lineage>
        <taxon>Eukaryota</taxon>
        <taxon>Fungi</taxon>
        <taxon>Dikarya</taxon>
        <taxon>Ascomycota</taxon>
        <taxon>Pezizomycotina</taxon>
        <taxon>Orbiliomycetes</taxon>
        <taxon>Orbiliales</taxon>
        <taxon>Orbiliaceae</taxon>
        <taxon>Arthrobotrys</taxon>
    </lineage>
</organism>